<gene>
    <name evidence="2" type="ORF">ABEB36_000704</name>
</gene>
<evidence type="ECO:0000313" key="2">
    <source>
        <dbReference type="EMBL" id="KAL1516865.1"/>
    </source>
</evidence>
<keyword evidence="3" id="KW-1185">Reference proteome</keyword>
<name>A0ABD1FC76_HYPHA</name>
<organism evidence="2 3">
    <name type="scientific">Hypothenemus hampei</name>
    <name type="common">Coffee berry borer</name>
    <dbReference type="NCBI Taxonomy" id="57062"/>
    <lineage>
        <taxon>Eukaryota</taxon>
        <taxon>Metazoa</taxon>
        <taxon>Ecdysozoa</taxon>
        <taxon>Arthropoda</taxon>
        <taxon>Hexapoda</taxon>
        <taxon>Insecta</taxon>
        <taxon>Pterygota</taxon>
        <taxon>Neoptera</taxon>
        <taxon>Endopterygota</taxon>
        <taxon>Coleoptera</taxon>
        <taxon>Polyphaga</taxon>
        <taxon>Cucujiformia</taxon>
        <taxon>Curculionidae</taxon>
        <taxon>Scolytinae</taxon>
        <taxon>Hypothenemus</taxon>
    </lineage>
</organism>
<feature type="signal peptide" evidence="1">
    <location>
        <begin position="1"/>
        <end position="23"/>
    </location>
</feature>
<protein>
    <submittedName>
        <fullName evidence="2">Uncharacterized protein</fullName>
    </submittedName>
</protein>
<feature type="chain" id="PRO_5044839414" evidence="1">
    <location>
        <begin position="24"/>
        <end position="89"/>
    </location>
</feature>
<accession>A0ABD1FC76</accession>
<dbReference type="Proteomes" id="UP001566132">
    <property type="component" value="Unassembled WGS sequence"/>
</dbReference>
<dbReference type="EMBL" id="JBDJPC010000001">
    <property type="protein sequence ID" value="KAL1516865.1"/>
    <property type="molecule type" value="Genomic_DNA"/>
</dbReference>
<evidence type="ECO:0000256" key="1">
    <source>
        <dbReference type="SAM" id="SignalP"/>
    </source>
</evidence>
<comment type="caution">
    <text evidence="2">The sequence shown here is derived from an EMBL/GenBank/DDBJ whole genome shotgun (WGS) entry which is preliminary data.</text>
</comment>
<evidence type="ECO:0000313" key="3">
    <source>
        <dbReference type="Proteomes" id="UP001566132"/>
    </source>
</evidence>
<sequence>MDGSISRLKLIGFFFLFLPVKSPIQNCDGWFVRNNRINSDLNWQPVGNFMRRKADKIYAAAMTHPDLVFRIMVDYDANEKIRKWIRSRN</sequence>
<keyword evidence="1" id="KW-0732">Signal</keyword>
<dbReference type="AlphaFoldDB" id="A0ABD1FC76"/>
<reference evidence="2 3" key="1">
    <citation type="submission" date="2024-05" db="EMBL/GenBank/DDBJ databases">
        <title>Genetic variation in Jamaican populations of the coffee berry borer (Hypothenemus hampei).</title>
        <authorList>
            <person name="Errbii M."/>
            <person name="Myrie A."/>
        </authorList>
    </citation>
    <scope>NUCLEOTIDE SEQUENCE [LARGE SCALE GENOMIC DNA]</scope>
    <source>
        <strain evidence="2">JA-Hopewell-2020-01-JO</strain>
        <tissue evidence="2">Whole body</tissue>
    </source>
</reference>
<proteinExistence type="predicted"/>